<feature type="non-terminal residue" evidence="2">
    <location>
        <position position="42"/>
    </location>
</feature>
<evidence type="ECO:0000313" key="2">
    <source>
        <dbReference type="EMBL" id="CAG8584337.1"/>
    </source>
</evidence>
<dbReference type="EMBL" id="CAJVPP010002035">
    <property type="protein sequence ID" value="CAG8584337.1"/>
    <property type="molecule type" value="Genomic_DNA"/>
</dbReference>
<feature type="region of interest" description="Disordered" evidence="1">
    <location>
        <begin position="1"/>
        <end position="42"/>
    </location>
</feature>
<name>A0A9N9BYL2_FUNMO</name>
<protein>
    <submittedName>
        <fullName evidence="2">16485_t:CDS:1</fullName>
    </submittedName>
</protein>
<dbReference type="AlphaFoldDB" id="A0A9N9BYL2"/>
<dbReference type="Proteomes" id="UP000789375">
    <property type="component" value="Unassembled WGS sequence"/>
</dbReference>
<reference evidence="2" key="1">
    <citation type="submission" date="2021-06" db="EMBL/GenBank/DDBJ databases">
        <authorList>
            <person name="Kallberg Y."/>
            <person name="Tangrot J."/>
            <person name="Rosling A."/>
        </authorList>
    </citation>
    <scope>NUCLEOTIDE SEQUENCE</scope>
    <source>
        <strain evidence="2">87-6 pot B 2015</strain>
    </source>
</reference>
<proteinExistence type="predicted"/>
<comment type="caution">
    <text evidence="2">The sequence shown here is derived from an EMBL/GenBank/DDBJ whole genome shotgun (WGS) entry which is preliminary data.</text>
</comment>
<evidence type="ECO:0000256" key="1">
    <source>
        <dbReference type="SAM" id="MobiDB-lite"/>
    </source>
</evidence>
<evidence type="ECO:0000313" key="3">
    <source>
        <dbReference type="Proteomes" id="UP000789375"/>
    </source>
</evidence>
<keyword evidence="3" id="KW-1185">Reference proteome</keyword>
<gene>
    <name evidence="2" type="ORF">FMOSSE_LOCUS8109</name>
</gene>
<organism evidence="2 3">
    <name type="scientific">Funneliformis mosseae</name>
    <name type="common">Endomycorrhizal fungus</name>
    <name type="synonym">Glomus mosseae</name>
    <dbReference type="NCBI Taxonomy" id="27381"/>
    <lineage>
        <taxon>Eukaryota</taxon>
        <taxon>Fungi</taxon>
        <taxon>Fungi incertae sedis</taxon>
        <taxon>Mucoromycota</taxon>
        <taxon>Glomeromycotina</taxon>
        <taxon>Glomeromycetes</taxon>
        <taxon>Glomerales</taxon>
        <taxon>Glomeraceae</taxon>
        <taxon>Funneliformis</taxon>
    </lineage>
</organism>
<sequence length="42" mass="4653">QENQAEENKAGWTEPVIIAAGKTKNQAEENKAGWTGNRVTWP</sequence>
<accession>A0A9N9BYL2</accession>